<proteinExistence type="predicted"/>
<keyword evidence="3" id="KW-1185">Reference proteome</keyword>
<organism evidence="2 3">
    <name type="scientific">Phocaeicola intestinalis</name>
    <dbReference type="NCBI Taxonomy" id="2762212"/>
    <lineage>
        <taxon>Bacteria</taxon>
        <taxon>Pseudomonadati</taxon>
        <taxon>Bacteroidota</taxon>
        <taxon>Bacteroidia</taxon>
        <taxon>Bacteroidales</taxon>
        <taxon>Bacteroidaceae</taxon>
        <taxon>Phocaeicola</taxon>
    </lineage>
</organism>
<feature type="signal peptide" evidence="1">
    <location>
        <begin position="1"/>
        <end position="23"/>
    </location>
</feature>
<keyword evidence="1" id="KW-0732">Signal</keyword>
<dbReference type="RefSeq" id="WP_191762945.1">
    <property type="nucleotide sequence ID" value="NZ_JACSPP010000005.1"/>
</dbReference>
<accession>A0ABR8Y5A8</accession>
<sequence>MKRTVFILIGMALCLVLADKVQAQRCLPGMKGLRLTAGMADGFHSASRRNELGYHFGLSMDSYTKGCSKWVFGAEYLQKYHPYKDTRLPLSQFTAEGGYYYNFLSDANKVFLCYVGGSAMAGYETVNWGESLLYDGARITDGDAFVYGGAVSLEIETYLTNRTVLLLHARERCLWGGGTGNFHFQFGVGLKFILD</sequence>
<reference evidence="2 3" key="1">
    <citation type="submission" date="2020-08" db="EMBL/GenBank/DDBJ databases">
        <title>A Genomic Blueprint of the Chicken Gut Microbiome.</title>
        <authorList>
            <person name="Gilroy R."/>
            <person name="Ravi A."/>
            <person name="Getino M."/>
            <person name="Pursley I."/>
            <person name="Horton D.L."/>
            <person name="Alikhan N.-F."/>
            <person name="Baker D."/>
            <person name="Gharbi K."/>
            <person name="Hall N."/>
            <person name="Watson M."/>
            <person name="Adriaenssens E.M."/>
            <person name="Foster-Nyarko E."/>
            <person name="Jarju S."/>
            <person name="Secka A."/>
            <person name="Antonio M."/>
            <person name="Oren A."/>
            <person name="Chaudhuri R."/>
            <person name="La Ragione R.M."/>
            <person name="Hildebrand F."/>
            <person name="Pallen M.J."/>
        </authorList>
    </citation>
    <scope>NUCLEOTIDE SEQUENCE [LARGE SCALE GENOMIC DNA]</scope>
    <source>
        <strain evidence="2 3">Sa1CVN1</strain>
    </source>
</reference>
<protein>
    <submittedName>
        <fullName evidence="2">Conjugal transfer protein TraO</fullName>
    </submittedName>
</protein>
<dbReference type="EMBL" id="JACSPP010000005">
    <property type="protein sequence ID" value="MBD8039389.1"/>
    <property type="molecule type" value="Genomic_DNA"/>
</dbReference>
<comment type="caution">
    <text evidence="2">The sequence shown here is derived from an EMBL/GenBank/DDBJ whole genome shotgun (WGS) entry which is preliminary data.</text>
</comment>
<dbReference type="InterPro" id="IPR018899">
    <property type="entry name" value="Conjug_transposon_Tra0"/>
</dbReference>
<feature type="chain" id="PRO_5046736621" evidence="1">
    <location>
        <begin position="24"/>
        <end position="195"/>
    </location>
</feature>
<evidence type="ECO:0000256" key="1">
    <source>
        <dbReference type="SAM" id="SignalP"/>
    </source>
</evidence>
<gene>
    <name evidence="2" type="ORF">H9625_02795</name>
</gene>
<evidence type="ECO:0000313" key="2">
    <source>
        <dbReference type="EMBL" id="MBD8039389.1"/>
    </source>
</evidence>
<evidence type="ECO:0000313" key="3">
    <source>
        <dbReference type="Proteomes" id="UP000620874"/>
    </source>
</evidence>
<name>A0ABR8Y5A8_9BACT</name>
<dbReference type="Proteomes" id="UP000620874">
    <property type="component" value="Unassembled WGS sequence"/>
</dbReference>
<dbReference type="Pfam" id="PF10626">
    <property type="entry name" value="TraO"/>
    <property type="match status" value="1"/>
</dbReference>